<evidence type="ECO:0000313" key="2">
    <source>
        <dbReference type="EMBL" id="VIO58383.1"/>
    </source>
</evidence>
<proteinExistence type="predicted"/>
<name>A0A4E9EAU0_GIBZA</name>
<feature type="region of interest" description="Disordered" evidence="1">
    <location>
        <begin position="66"/>
        <end position="116"/>
    </location>
</feature>
<protein>
    <submittedName>
        <fullName evidence="2">Uncharacterized protein</fullName>
    </submittedName>
</protein>
<organism evidence="2">
    <name type="scientific">Gibberella zeae</name>
    <name type="common">Wheat head blight fungus</name>
    <name type="synonym">Fusarium graminearum</name>
    <dbReference type="NCBI Taxonomy" id="5518"/>
    <lineage>
        <taxon>Eukaryota</taxon>
        <taxon>Fungi</taxon>
        <taxon>Dikarya</taxon>
        <taxon>Ascomycota</taxon>
        <taxon>Pezizomycotina</taxon>
        <taxon>Sordariomycetes</taxon>
        <taxon>Hypocreomycetidae</taxon>
        <taxon>Hypocreales</taxon>
        <taxon>Nectriaceae</taxon>
        <taxon>Fusarium</taxon>
    </lineage>
</organism>
<reference evidence="2" key="1">
    <citation type="submission" date="2019-04" db="EMBL/GenBank/DDBJ databases">
        <authorList>
            <person name="Melise S."/>
            <person name="Noan J."/>
            <person name="Okalmin O."/>
        </authorList>
    </citation>
    <scope>NUCLEOTIDE SEQUENCE</scope>
    <source>
        <strain evidence="2">FN9</strain>
    </source>
</reference>
<dbReference type="EMBL" id="CAAKMV010000133">
    <property type="protein sequence ID" value="VIO58383.1"/>
    <property type="molecule type" value="Genomic_DNA"/>
</dbReference>
<gene>
    <name evidence="2" type="ORF">FUG_LOCUS306159</name>
</gene>
<evidence type="ECO:0000256" key="1">
    <source>
        <dbReference type="SAM" id="MobiDB-lite"/>
    </source>
</evidence>
<accession>A0A4E9EAU0</accession>
<sequence>MVEASTSLSQLIPRKHVDLSKLAKVFRDGAKSTYEAESMMHGGKEVAGAVTFGEAEADVHIEQASAHVTGDESDKPKKRPCPMHSVSVSGDPEAAAGGKGKGASSTDGNGRHTSPEPRLSERIKIYFCYLCGLYMFSLSPRIALNGIPAALKRQVHIVAPNLSLEHRPVPSPTVHPLAAYSIPVAMSVNDVSNVMEMVFKPLKSSTKPDFGVCATIKEPLEVTAFVHY</sequence>
<dbReference type="AlphaFoldDB" id="A0A4E9EAU0"/>